<reference evidence="2 3" key="1">
    <citation type="submission" date="2018-10" db="EMBL/GenBank/DDBJ databases">
        <title>Phylogenomics of Brevibacillus.</title>
        <authorList>
            <person name="Dunlap C."/>
        </authorList>
    </citation>
    <scope>NUCLEOTIDE SEQUENCE [LARGE SCALE GENOMIC DNA]</scope>
    <source>
        <strain evidence="2 3">JCM 15716</strain>
    </source>
</reference>
<organism evidence="2 3">
    <name type="scientific">Brevibacillus fluminis</name>
    <dbReference type="NCBI Taxonomy" id="511487"/>
    <lineage>
        <taxon>Bacteria</taxon>
        <taxon>Bacillati</taxon>
        <taxon>Bacillota</taxon>
        <taxon>Bacilli</taxon>
        <taxon>Bacillales</taxon>
        <taxon>Paenibacillaceae</taxon>
        <taxon>Brevibacillus</taxon>
    </lineage>
</organism>
<evidence type="ECO:0000259" key="1">
    <source>
        <dbReference type="Pfam" id="PF12671"/>
    </source>
</evidence>
<dbReference type="InterPro" id="IPR024301">
    <property type="entry name" value="Amidase_6"/>
</dbReference>
<proteinExistence type="predicted"/>
<accession>A0A3M8DPD1</accession>
<dbReference type="AlphaFoldDB" id="A0A3M8DPD1"/>
<keyword evidence="3" id="KW-1185">Reference proteome</keyword>
<name>A0A3M8DPD1_9BACL</name>
<dbReference type="EMBL" id="RHHQ01000008">
    <property type="protein sequence ID" value="RNB89986.1"/>
    <property type="molecule type" value="Genomic_DNA"/>
</dbReference>
<dbReference type="Proteomes" id="UP000271031">
    <property type="component" value="Unassembled WGS sequence"/>
</dbReference>
<comment type="caution">
    <text evidence="2">The sequence shown here is derived from an EMBL/GenBank/DDBJ whole genome shotgun (WGS) entry which is preliminary data.</text>
</comment>
<sequence>MLSARILTYTLTKTMGVPVMLAYGEWRAFLKSYIEQVNRAMVTGRSDELARAFWDAEDRRQEAVRWQREFAQLKSRRAVPLTAQISARPLHAQERGPNQVDVVLKLNQQLRYRHGEQPLQQQVSLTKKVSLQRINGKWGFQKQWEPISLSPSGTVANVGGQVGHFAFTEGFAFQSGKEEQHREHVQPAVPVIKGQGGGYDRLRAVLYADTHWDNPNPAYPYLVVDCTNFISQCLYAGGIPMISTGNKSTGWWFRGWHENWSYSWAVADSLHRLLASGKAPMRAVRKSSPEELELGDIICYDFDGDGHWQHNTIVTGKDSNGMPLVNAHTTNSSKRYWEYKDSTAYTDNIKYDFFHIRGNE</sequence>
<dbReference type="PANTHER" id="PTHR40032">
    <property type="entry name" value="EXPORTED PROTEIN-RELATED"/>
    <property type="match status" value="1"/>
</dbReference>
<dbReference type="OrthoDB" id="9812429at2"/>
<feature type="domain" description="Putative amidase" evidence="1">
    <location>
        <begin position="199"/>
        <end position="351"/>
    </location>
</feature>
<evidence type="ECO:0000313" key="2">
    <source>
        <dbReference type="EMBL" id="RNB89986.1"/>
    </source>
</evidence>
<dbReference type="PANTHER" id="PTHR40032:SF1">
    <property type="entry name" value="EXPORTED PROTEIN"/>
    <property type="match status" value="1"/>
</dbReference>
<evidence type="ECO:0000313" key="3">
    <source>
        <dbReference type="Proteomes" id="UP000271031"/>
    </source>
</evidence>
<gene>
    <name evidence="2" type="ORF">EDM56_12605</name>
</gene>
<dbReference type="Pfam" id="PF12671">
    <property type="entry name" value="Amidase_6"/>
    <property type="match status" value="1"/>
</dbReference>
<protein>
    <recommendedName>
        <fullName evidence="1">Putative amidase domain-containing protein</fullName>
    </recommendedName>
</protein>